<evidence type="ECO:0000256" key="6">
    <source>
        <dbReference type="SAM" id="Phobius"/>
    </source>
</evidence>
<keyword evidence="2" id="KW-1003">Cell membrane</keyword>
<feature type="transmembrane region" description="Helical" evidence="6">
    <location>
        <begin position="382"/>
        <end position="400"/>
    </location>
</feature>
<dbReference type="PANTHER" id="PTHR30250">
    <property type="entry name" value="PST FAMILY PREDICTED COLANIC ACID TRANSPORTER"/>
    <property type="match status" value="1"/>
</dbReference>
<feature type="transmembrane region" description="Helical" evidence="6">
    <location>
        <begin position="172"/>
        <end position="191"/>
    </location>
</feature>
<evidence type="ECO:0000313" key="7">
    <source>
        <dbReference type="EMBL" id="HGQ76765.1"/>
    </source>
</evidence>
<sequence length="476" mass="53569">MKKYIKSYFSFSLGIWLKAFISVVTAPIISYLISPEEFGKASMFLVAFSVLNIIALLGTDQAYVRFFNEYEKEKRAFLFSNSLYTSLISATFISMIILIADKKVSLLLYGSEHRFVNLLLVITVYISIFQTFNQFTVMMEGNGFLYSLINVANTLVTILSTIFFALMLNRSFYAIVLGNLFGYLAAIVVGATKTPSYWKLRRMNWTEVKKILAFGVPLVPTFLVSWVYTSIDRISLRQYGTLEEIGLYSAAYRIVTAINIIQGGFSSFWISTAYKEYEKDKNNTQFFKKAHDMVGLVLFIVAFLVLGFKDVIFLIFSKSYRVSANIAPFLILMPILYSLSETTVGGINFTKKTYWHFVILIVCAATNFLGNSMLVPLYGAKGAAVSTGLSYVMFYFMRTLISEKVFRVGYDLRKSTIGIVLLIIAAGIGTLTSKISVNLLVMLTSMGLVVLVYKEEASFLLGSVKQLLKSKSDNSW</sequence>
<comment type="caution">
    <text evidence="7">The sequence shown here is derived from an EMBL/GenBank/DDBJ whole genome shotgun (WGS) entry which is preliminary data.</text>
</comment>
<proteinExistence type="predicted"/>
<dbReference type="EMBL" id="DTBH01000054">
    <property type="protein sequence ID" value="HGQ76765.1"/>
    <property type="molecule type" value="Genomic_DNA"/>
</dbReference>
<evidence type="ECO:0000256" key="5">
    <source>
        <dbReference type="ARBA" id="ARBA00023136"/>
    </source>
</evidence>
<evidence type="ECO:0000256" key="1">
    <source>
        <dbReference type="ARBA" id="ARBA00004651"/>
    </source>
</evidence>
<accession>A0A7V4CM18</accession>
<dbReference type="InterPro" id="IPR050833">
    <property type="entry name" value="Poly_Biosynth_Transport"/>
</dbReference>
<feature type="transmembrane region" description="Helical" evidence="6">
    <location>
        <begin position="41"/>
        <end position="64"/>
    </location>
</feature>
<name>A0A7V4CM18_FERPE</name>
<gene>
    <name evidence="7" type="ORF">ENU12_02335</name>
</gene>
<keyword evidence="3 6" id="KW-0812">Transmembrane</keyword>
<dbReference type="Pfam" id="PF01943">
    <property type="entry name" value="Polysacc_synt"/>
    <property type="match status" value="1"/>
</dbReference>
<evidence type="ECO:0000256" key="3">
    <source>
        <dbReference type="ARBA" id="ARBA00022692"/>
    </source>
</evidence>
<feature type="transmembrane region" description="Helical" evidence="6">
    <location>
        <begin position="211"/>
        <end position="231"/>
    </location>
</feature>
<dbReference type="PANTHER" id="PTHR30250:SF11">
    <property type="entry name" value="O-ANTIGEN TRANSPORTER-RELATED"/>
    <property type="match status" value="1"/>
</dbReference>
<feature type="transmembrane region" description="Helical" evidence="6">
    <location>
        <begin position="352"/>
        <end position="370"/>
    </location>
</feature>
<feature type="transmembrane region" description="Helical" evidence="6">
    <location>
        <begin position="251"/>
        <end position="272"/>
    </location>
</feature>
<feature type="transmembrane region" description="Helical" evidence="6">
    <location>
        <begin position="322"/>
        <end position="340"/>
    </location>
</feature>
<feature type="transmembrane region" description="Helical" evidence="6">
    <location>
        <begin position="115"/>
        <end position="132"/>
    </location>
</feature>
<comment type="subcellular location">
    <subcellularLocation>
        <location evidence="1">Cell membrane</location>
        <topology evidence="1">Multi-pass membrane protein</topology>
    </subcellularLocation>
</comment>
<dbReference type="GO" id="GO:0005886">
    <property type="term" value="C:plasma membrane"/>
    <property type="evidence" value="ECO:0007669"/>
    <property type="project" value="UniProtKB-SubCell"/>
</dbReference>
<keyword evidence="4 6" id="KW-1133">Transmembrane helix</keyword>
<protein>
    <submittedName>
        <fullName evidence="7">Lipopolysaccharide biosynthesis protein</fullName>
    </submittedName>
</protein>
<feature type="transmembrane region" description="Helical" evidence="6">
    <location>
        <begin position="412"/>
        <end position="429"/>
    </location>
</feature>
<feature type="transmembrane region" description="Helical" evidence="6">
    <location>
        <begin position="293"/>
        <end position="316"/>
    </location>
</feature>
<dbReference type="AlphaFoldDB" id="A0A7V4CM18"/>
<evidence type="ECO:0000256" key="4">
    <source>
        <dbReference type="ARBA" id="ARBA00022989"/>
    </source>
</evidence>
<feature type="transmembrane region" description="Helical" evidence="6">
    <location>
        <begin position="76"/>
        <end position="100"/>
    </location>
</feature>
<evidence type="ECO:0000256" key="2">
    <source>
        <dbReference type="ARBA" id="ARBA00022475"/>
    </source>
</evidence>
<feature type="transmembrane region" description="Helical" evidence="6">
    <location>
        <begin position="144"/>
        <end position="166"/>
    </location>
</feature>
<feature type="transmembrane region" description="Helical" evidence="6">
    <location>
        <begin position="7"/>
        <end position="29"/>
    </location>
</feature>
<organism evidence="7">
    <name type="scientific">Fervidobacterium pennivorans</name>
    <dbReference type="NCBI Taxonomy" id="93466"/>
    <lineage>
        <taxon>Bacteria</taxon>
        <taxon>Thermotogati</taxon>
        <taxon>Thermotogota</taxon>
        <taxon>Thermotogae</taxon>
        <taxon>Thermotogales</taxon>
        <taxon>Fervidobacteriaceae</taxon>
        <taxon>Fervidobacterium</taxon>
    </lineage>
</organism>
<dbReference type="InterPro" id="IPR002797">
    <property type="entry name" value="Polysacc_synth"/>
</dbReference>
<keyword evidence="5 6" id="KW-0472">Membrane</keyword>
<reference evidence="7" key="1">
    <citation type="journal article" date="2020" name="mSystems">
        <title>Genome- and Community-Level Interaction Insights into Carbon Utilization and Element Cycling Functions of Hydrothermarchaeota in Hydrothermal Sediment.</title>
        <authorList>
            <person name="Zhou Z."/>
            <person name="Liu Y."/>
            <person name="Xu W."/>
            <person name="Pan J."/>
            <person name="Luo Z.H."/>
            <person name="Li M."/>
        </authorList>
    </citation>
    <scope>NUCLEOTIDE SEQUENCE [LARGE SCALE GENOMIC DNA]</scope>
    <source>
        <strain evidence="7">SpSt-640</strain>
    </source>
</reference>